<dbReference type="eggNOG" id="ENOG503379D">
    <property type="taxonomic scope" value="Bacteria"/>
</dbReference>
<dbReference type="Proteomes" id="UP000027616">
    <property type="component" value="Chromosome I"/>
</dbReference>
<dbReference type="AlphaFoldDB" id="A0A060R6Q9"/>
<dbReference type="EMBL" id="HG934468">
    <property type="protein sequence ID" value="CDN30740.1"/>
    <property type="molecule type" value="Genomic_DNA"/>
</dbReference>
<dbReference type="PATRIC" id="fig|1433126.3.peg.633"/>
<name>A0A060R6Q9_9BACT</name>
<dbReference type="STRING" id="1433126.BN938_0635"/>
<sequence>MRARRNKTVAQQCRYYEVENIFEYMVSVYINGNITPFRGMYKELEPDAQRLFIRYLFNEADPRYTEEIILATI</sequence>
<accession>A0A060R6Q9</accession>
<dbReference type="KEGG" id="rbc:BN938_0635"/>
<keyword evidence="2" id="KW-1185">Reference proteome</keyword>
<proteinExistence type="predicted"/>
<reference evidence="1 2" key="1">
    <citation type="journal article" date="2015" name="Genome Announc.">
        <title>Complete Genome Sequence of the Novel Leech Symbiont Mucinivorans hirudinis M3T.</title>
        <authorList>
            <person name="Nelson M.C."/>
            <person name="Bomar L."/>
            <person name="Graf J."/>
        </authorList>
    </citation>
    <scope>NUCLEOTIDE SEQUENCE [LARGE SCALE GENOMIC DNA]</scope>
    <source>
        <strain evidence="2">M3</strain>
    </source>
</reference>
<dbReference type="OrthoDB" id="1013037at2"/>
<evidence type="ECO:0000313" key="2">
    <source>
        <dbReference type="Proteomes" id="UP000027616"/>
    </source>
</evidence>
<organism evidence="1 2">
    <name type="scientific">Mucinivorans hirudinis</name>
    <dbReference type="NCBI Taxonomy" id="1433126"/>
    <lineage>
        <taxon>Bacteria</taxon>
        <taxon>Pseudomonadati</taxon>
        <taxon>Bacteroidota</taxon>
        <taxon>Bacteroidia</taxon>
        <taxon>Bacteroidales</taxon>
        <taxon>Rikenellaceae</taxon>
        <taxon>Mucinivorans</taxon>
    </lineage>
</organism>
<dbReference type="HOGENOM" id="CLU_192260_0_0_10"/>
<protein>
    <submittedName>
        <fullName evidence="1">Uncharacterized protein</fullName>
    </submittedName>
</protein>
<evidence type="ECO:0000313" key="1">
    <source>
        <dbReference type="EMBL" id="CDN30740.1"/>
    </source>
</evidence>
<gene>
    <name evidence="1" type="ORF">BN938_0635</name>
</gene>